<evidence type="ECO:0000256" key="4">
    <source>
        <dbReference type="ARBA" id="ARBA00022475"/>
    </source>
</evidence>
<dbReference type="InterPro" id="IPR000537">
    <property type="entry name" value="UbiA_prenyltransferase"/>
</dbReference>
<keyword evidence="6 11" id="KW-0808">Transferase</keyword>
<evidence type="ECO:0000256" key="10">
    <source>
        <dbReference type="ARBA" id="ARBA00023136"/>
    </source>
</evidence>
<gene>
    <name evidence="11" type="primary">ubiA</name>
    <name evidence="13" type="ORF">J0H12_05755</name>
</gene>
<evidence type="ECO:0000313" key="13">
    <source>
        <dbReference type="EMBL" id="MBN9413409.1"/>
    </source>
</evidence>
<dbReference type="Pfam" id="PF01040">
    <property type="entry name" value="UbiA"/>
    <property type="match status" value="1"/>
</dbReference>
<feature type="transmembrane region" description="Helical" evidence="11">
    <location>
        <begin position="246"/>
        <end position="263"/>
    </location>
</feature>
<dbReference type="HAMAP" id="MF_01635">
    <property type="entry name" value="UbiA"/>
    <property type="match status" value="1"/>
</dbReference>
<dbReference type="GO" id="GO:0006744">
    <property type="term" value="P:ubiquinone biosynthetic process"/>
    <property type="evidence" value="ECO:0007669"/>
    <property type="project" value="UniProtKB-UniRule"/>
</dbReference>
<dbReference type="UniPathway" id="UPA00232"/>
<comment type="cofactor">
    <cofactor evidence="1 11">
        <name>Mg(2+)</name>
        <dbReference type="ChEBI" id="CHEBI:18420"/>
    </cofactor>
</comment>
<evidence type="ECO:0000256" key="5">
    <source>
        <dbReference type="ARBA" id="ARBA00022519"/>
    </source>
</evidence>
<accession>A0A8J7PT93</accession>
<dbReference type="GO" id="GO:0005886">
    <property type="term" value="C:plasma membrane"/>
    <property type="evidence" value="ECO:0007669"/>
    <property type="project" value="UniProtKB-SubCell"/>
</dbReference>
<dbReference type="Gene3D" id="1.10.357.140">
    <property type="entry name" value="UbiA prenyltransferase"/>
    <property type="match status" value="1"/>
</dbReference>
<keyword evidence="4 11" id="KW-1003">Cell membrane</keyword>
<comment type="catalytic activity">
    <reaction evidence="11">
        <text>all-trans-octaprenyl diphosphate + 4-hydroxybenzoate = 4-hydroxy-3-(all-trans-octaprenyl)benzoate + diphosphate</text>
        <dbReference type="Rhea" id="RHEA:27782"/>
        <dbReference type="ChEBI" id="CHEBI:1617"/>
        <dbReference type="ChEBI" id="CHEBI:17879"/>
        <dbReference type="ChEBI" id="CHEBI:33019"/>
        <dbReference type="ChEBI" id="CHEBI:57711"/>
        <dbReference type="EC" id="2.5.1.39"/>
    </reaction>
</comment>
<dbReference type="PANTHER" id="PTHR11048">
    <property type="entry name" value="PRENYLTRANSFERASES"/>
    <property type="match status" value="1"/>
</dbReference>
<dbReference type="FunFam" id="1.20.120.1780:FF:000001">
    <property type="entry name" value="4-hydroxybenzoate octaprenyltransferase"/>
    <property type="match status" value="1"/>
</dbReference>
<comment type="function">
    <text evidence="11">Catalyzes the prenylation of para-hydroxybenzoate (PHB) with an all-trans polyprenyl group. Mediates the second step in the final reaction sequence of ubiquinone-8 (UQ-8) biosynthesis, which is the condensation of the polyisoprenoid side chain with PHB, generating the first membrane-bound Q intermediate 3-octaprenyl-4-hydroxybenzoate.</text>
</comment>
<name>A0A8J7PT93_9PROT</name>
<dbReference type="EC" id="2.5.1.39" evidence="11 12"/>
<evidence type="ECO:0000313" key="14">
    <source>
        <dbReference type="Proteomes" id="UP000664414"/>
    </source>
</evidence>
<keyword evidence="9 11" id="KW-1133">Transmembrane helix</keyword>
<dbReference type="InterPro" id="IPR039653">
    <property type="entry name" value="Prenyltransferase"/>
</dbReference>
<comment type="caution">
    <text evidence="13">The sequence shown here is derived from an EMBL/GenBank/DDBJ whole genome shotgun (WGS) entry which is preliminary data.</text>
</comment>
<evidence type="ECO:0000256" key="11">
    <source>
        <dbReference type="HAMAP-Rule" id="MF_01635"/>
    </source>
</evidence>
<evidence type="ECO:0000256" key="9">
    <source>
        <dbReference type="ARBA" id="ARBA00022989"/>
    </source>
</evidence>
<dbReference type="InterPro" id="IPR030470">
    <property type="entry name" value="UbiA_prenylTrfase_CS"/>
</dbReference>
<evidence type="ECO:0000256" key="8">
    <source>
        <dbReference type="ARBA" id="ARBA00022692"/>
    </source>
</evidence>
<evidence type="ECO:0000256" key="3">
    <source>
        <dbReference type="ARBA" id="ARBA00005985"/>
    </source>
</evidence>
<feature type="transmembrane region" description="Helical" evidence="11">
    <location>
        <begin position="153"/>
        <end position="170"/>
    </location>
</feature>
<keyword evidence="11" id="KW-0460">Magnesium</keyword>
<evidence type="ECO:0000256" key="2">
    <source>
        <dbReference type="ARBA" id="ARBA00004141"/>
    </source>
</evidence>
<feature type="transmembrane region" description="Helical" evidence="11">
    <location>
        <begin position="275"/>
        <end position="294"/>
    </location>
</feature>
<keyword evidence="5 11" id="KW-0997">Cell inner membrane</keyword>
<comment type="pathway">
    <text evidence="11">Cofactor biosynthesis; ubiquinone biosynthesis.</text>
</comment>
<feature type="transmembrane region" description="Helical" evidence="11">
    <location>
        <begin position="176"/>
        <end position="195"/>
    </location>
</feature>
<sequence>MNTDLLPEFWLDRWLPSWVRPYTRLARWDRPIGVLLLLYPGLWGLALASSNLIPLKEISLFIVGAILMRGAGCTYNDLVDHKFDARVSRTATRPLPSGEITRLNAIIFLAIQLFLSAFILFSFSISAIQIGFAALILVALYPWMKRITYWPQAFLGLTFNWGVLLGWAALNGKISIIPFLFYSAGFFWTLCYDTIYAHQDREDDFLLGLKSTALALGGKTRLVLSLFFLLMILFLVAGGFKADLKWPYNLAILLVTGHALWQLKKLNINDSFSCLRLFKANHWIGLLIFIGIILGKK</sequence>
<evidence type="ECO:0000256" key="1">
    <source>
        <dbReference type="ARBA" id="ARBA00001946"/>
    </source>
</evidence>
<dbReference type="AlphaFoldDB" id="A0A8J7PT93"/>
<reference evidence="13" key="1">
    <citation type="submission" date="2021-02" db="EMBL/GenBank/DDBJ databases">
        <title>Thiocyanate and organic carbon inputs drive convergent selection for specific autotrophic Afipia and Thiobacillus strains within complex microbiomes.</title>
        <authorList>
            <person name="Huddy R.J."/>
            <person name="Sachdeva R."/>
            <person name="Kadzinga F."/>
            <person name="Kantor R.S."/>
            <person name="Harrison S.T.L."/>
            <person name="Banfield J.F."/>
        </authorList>
    </citation>
    <scope>NUCLEOTIDE SEQUENCE</scope>
    <source>
        <strain evidence="13">SCN18_10_11_15_R4_P_38_20</strain>
    </source>
</reference>
<proteinExistence type="inferred from homology"/>
<evidence type="ECO:0000256" key="6">
    <source>
        <dbReference type="ARBA" id="ARBA00022679"/>
    </source>
</evidence>
<feature type="transmembrane region" description="Helical" evidence="11">
    <location>
        <begin position="100"/>
        <end position="121"/>
    </location>
</feature>
<comment type="similarity">
    <text evidence="3 11">Belongs to the UbiA prenyltransferase family.</text>
</comment>
<keyword evidence="8 11" id="KW-0812">Transmembrane</keyword>
<dbReference type="EMBL" id="JAFKGL010000023">
    <property type="protein sequence ID" value="MBN9413409.1"/>
    <property type="molecule type" value="Genomic_DNA"/>
</dbReference>
<dbReference type="Gene3D" id="1.20.120.1780">
    <property type="entry name" value="UbiA prenyltransferase"/>
    <property type="match status" value="1"/>
</dbReference>
<dbReference type="Proteomes" id="UP000664414">
    <property type="component" value="Unassembled WGS sequence"/>
</dbReference>
<feature type="transmembrane region" description="Helical" evidence="11">
    <location>
        <begin position="222"/>
        <end position="240"/>
    </location>
</feature>
<dbReference type="PROSITE" id="PS00943">
    <property type="entry name" value="UBIA"/>
    <property type="match status" value="1"/>
</dbReference>
<comment type="subcellular location">
    <subcellularLocation>
        <location evidence="11">Cell inner membrane</location>
        <topology evidence="11">Multi-pass membrane protein</topology>
    </subcellularLocation>
    <subcellularLocation>
        <location evidence="2">Membrane</location>
        <topology evidence="2">Multi-pass membrane protein</topology>
    </subcellularLocation>
</comment>
<dbReference type="InterPro" id="IPR006370">
    <property type="entry name" value="HB_polyprenyltransferase-like"/>
</dbReference>
<feature type="transmembrane region" description="Helical" evidence="11">
    <location>
        <begin position="32"/>
        <end position="52"/>
    </location>
</feature>
<dbReference type="PANTHER" id="PTHR11048:SF28">
    <property type="entry name" value="4-HYDROXYBENZOATE POLYPRENYLTRANSFERASE, MITOCHONDRIAL"/>
    <property type="match status" value="1"/>
</dbReference>
<keyword evidence="7 11" id="KW-0831">Ubiquinone biosynthesis</keyword>
<organism evidence="13 14">
    <name type="scientific">Candidatus Paracaedimonas acanthamoebae</name>
    <dbReference type="NCBI Taxonomy" id="244581"/>
    <lineage>
        <taxon>Bacteria</taxon>
        <taxon>Pseudomonadati</taxon>
        <taxon>Pseudomonadota</taxon>
        <taxon>Alphaproteobacteria</taxon>
        <taxon>Holosporales</taxon>
        <taxon>Caedimonadaceae</taxon>
        <taxon>Candidatus Paracaedimonas</taxon>
    </lineage>
</organism>
<dbReference type="InterPro" id="IPR044878">
    <property type="entry name" value="UbiA_sf"/>
</dbReference>
<dbReference type="NCBIfam" id="TIGR01474">
    <property type="entry name" value="ubiA_proteo"/>
    <property type="match status" value="1"/>
</dbReference>
<dbReference type="FunFam" id="1.10.357.140:FF:000008">
    <property type="entry name" value="4-hydroxybenzoate octaprenyltransferase"/>
    <property type="match status" value="1"/>
</dbReference>
<keyword evidence="10 11" id="KW-0472">Membrane</keyword>
<dbReference type="GO" id="GO:0008412">
    <property type="term" value="F:4-hydroxybenzoate polyprenyltransferase activity"/>
    <property type="evidence" value="ECO:0007669"/>
    <property type="project" value="UniProtKB-UniRule"/>
</dbReference>
<evidence type="ECO:0000256" key="7">
    <source>
        <dbReference type="ARBA" id="ARBA00022688"/>
    </source>
</evidence>
<evidence type="ECO:0000256" key="12">
    <source>
        <dbReference type="NCBIfam" id="TIGR01474"/>
    </source>
</evidence>
<protein>
    <recommendedName>
        <fullName evidence="11 12">4-hydroxybenzoate octaprenyltransferase</fullName>
        <ecNumber evidence="11 12">2.5.1.39</ecNumber>
    </recommendedName>
    <alternativeName>
        <fullName evidence="11">4-HB polyprenyltransferase</fullName>
    </alternativeName>
</protein>
<dbReference type="CDD" id="cd13959">
    <property type="entry name" value="PT_UbiA_COQ2"/>
    <property type="match status" value="1"/>
</dbReference>